<dbReference type="EMBL" id="RHLD01000038">
    <property type="protein sequence ID" value="TPP45553.1"/>
    <property type="molecule type" value="Genomic_DNA"/>
</dbReference>
<feature type="region of interest" description="Disordered" evidence="1">
    <location>
        <begin position="495"/>
        <end position="533"/>
    </location>
</feature>
<dbReference type="VEuPathDB" id="TriTrypDB:LDHU3_20.0220"/>
<dbReference type="VEuPathDB" id="TriTrypDB:LDHU3_20.0210"/>
<name>A0A504XAS3_LEIDO</name>
<dbReference type="VEuPathDB" id="TriTrypDB:LdBPK_200210.1"/>
<gene>
    <name evidence="2" type="ORF">CGC20_31950</name>
</gene>
<dbReference type="PANTHER" id="PTHR39666">
    <property type="entry name" value="RANBP2-TYPE DOMAIN-CONTAINING PROTEIN"/>
    <property type="match status" value="1"/>
</dbReference>
<evidence type="ECO:0000313" key="2">
    <source>
        <dbReference type="EMBL" id="TPP45553.1"/>
    </source>
</evidence>
<accession>A0A504XAS3</accession>
<feature type="compositionally biased region" description="Low complexity" evidence="1">
    <location>
        <begin position="44"/>
        <end position="58"/>
    </location>
</feature>
<dbReference type="PANTHER" id="PTHR39666:SF1">
    <property type="entry name" value="NUCLEAR PORE COMPLEX NUP2_50_61 DOMAIN-CONTAINING PROTEIN"/>
    <property type="match status" value="1"/>
</dbReference>
<comment type="caution">
    <text evidence="2">The sequence shown here is derived from an EMBL/GenBank/DDBJ whole genome shotgun (WGS) entry which is preliminary data.</text>
</comment>
<feature type="region of interest" description="Disordered" evidence="1">
    <location>
        <begin position="574"/>
        <end position="596"/>
    </location>
</feature>
<reference evidence="3" key="1">
    <citation type="submission" date="2019-02" db="EMBL/GenBank/DDBJ databases">
        <title>FDA dAtabase for Regulatory Grade micrObial Sequences (FDA-ARGOS): Supporting development and validation of Infectious Disease Dx tests.</title>
        <authorList>
            <person name="Duncan R."/>
            <person name="Fisher C."/>
            <person name="Tallon L."/>
            <person name="Sadzewicz L."/>
            <person name="Sengamalay N."/>
            <person name="Ott S."/>
            <person name="Godinez A."/>
            <person name="Nagaraj S."/>
            <person name="Vavikolanu K."/>
            <person name="Vyas G."/>
            <person name="Nadendla S."/>
            <person name="Aluvathingal J."/>
            <person name="Sichtig H."/>
        </authorList>
    </citation>
    <scope>NUCLEOTIDE SEQUENCE [LARGE SCALE GENOMIC DNA]</scope>
    <source>
        <strain evidence="3">FDAARGOS_360</strain>
    </source>
</reference>
<feature type="region of interest" description="Disordered" evidence="1">
    <location>
        <begin position="44"/>
        <end position="63"/>
    </location>
</feature>
<dbReference type="VEuPathDB" id="TriTrypDB:LdBPK_200200.1"/>
<feature type="compositionally biased region" description="Basic and acidic residues" evidence="1">
    <location>
        <begin position="578"/>
        <end position="596"/>
    </location>
</feature>
<dbReference type="AlphaFoldDB" id="A0A504XAS3"/>
<organism evidence="2 3">
    <name type="scientific">Leishmania donovani</name>
    <dbReference type="NCBI Taxonomy" id="5661"/>
    <lineage>
        <taxon>Eukaryota</taxon>
        <taxon>Discoba</taxon>
        <taxon>Euglenozoa</taxon>
        <taxon>Kinetoplastea</taxon>
        <taxon>Metakinetoplastina</taxon>
        <taxon>Trypanosomatida</taxon>
        <taxon>Trypanosomatidae</taxon>
        <taxon>Leishmaniinae</taxon>
        <taxon>Leishmania</taxon>
    </lineage>
</organism>
<dbReference type="Proteomes" id="UP000318821">
    <property type="component" value="Unassembled WGS sequence"/>
</dbReference>
<protein>
    <submittedName>
        <fullName evidence="2">Uncharacterized protein</fullName>
    </submittedName>
</protein>
<proteinExistence type="predicted"/>
<sequence>MPRKRSSYVTCTVNGTACRSDDGMYDVKALYGPHTLLLRAPTTAPSSSFLSSAPSPAEASRRRSEPLTSFTICAVDARGRFVVKQSGTYERVPEAASKTAGERQSAMKEVRRAPNKYSMFLSKFSKVFSLKGFQAAAAEWRRFSAESKRREEVDALIAAPGLAHKAAGIRVGAPPTEFTDMSSSSFSDHNYRQAIIDLYKKYDPAKVSRVDELLRRFSGHEEALVNVLERKFREGMASAGAQASTAHCADAAQARVTLEGSSYSGPSPNAPRTINISIKCDDSLPYVVAEQPVASPSDRDAATASENVDRYVYRTRLLRLYEAYAPLRVSQVDHELDNCKGREEAYLCAMEKELRGVQTAEGAEDATEETSLPATLSLVEAGPLDDHQRRTNNSAGYEVSKAGLLCSYETDAPDPANNAERQLQLYLGRDEEAIQEAVAEYGPVPVVSVVDTEATSPALAAGLKREYTATATANSTGPLKTPSPSAPLPIAATPQEAAKAAKHTLDGVAPPPSAAATLPTRAETAATPSTSQEAKVAAVVARITEHNGGAVDDAAAPTQAPRLNATALGLAMPPYSGDARHASSPPDRRAATPVVTRDKPAPVAAVEPLQAASARKADVRSSASRLSKAALPARKGESARTLVLARGEIDASLSSTMRRTALFDVVFYDFFRVLGSFHVHGCERVSLRVASVLLGALFQEASPAKVRWEHGDMSCVSEKNAGVSAEEMRELIVQGATRQLRSQVSVPNRRVAQFTHSLVRRMAKFVQTCRMAVVQLQRQPHPLSAGFWVHRSVLPRAVPHWKRCWATTSTDGDAISVCYAGSLKTELRIPFVRVARCYRERYAAGAPPVYARNGLAFQLTTGTPPLLVVVCPESCDVTTQLLSAFRSWSRSPRNVDEKSTATHVASSLAPAPDSQCDVAESSKHLESNQVRAWVLVRATSTYEPQRWCVEDLSIYMMSDRTRELHTCSVADVEGVVDEIELPVTPPTRRAHGFVICLGNGAAPLMAFTEQPQDRTRLLDRVYQSQALLQVEAKVTGKVNGGG</sequence>
<evidence type="ECO:0000313" key="3">
    <source>
        <dbReference type="Proteomes" id="UP000318821"/>
    </source>
</evidence>
<evidence type="ECO:0000256" key="1">
    <source>
        <dbReference type="SAM" id="MobiDB-lite"/>
    </source>
</evidence>
<dbReference type="VEuPathDB" id="TriTrypDB:LdCL_200006900"/>
<dbReference type="VEuPathDB" id="TriTrypDB:LdCL_200006800"/>